<dbReference type="PANTHER" id="PTHR11753">
    <property type="entry name" value="ADAPTOR COMPLEXES SMALL SUBUNIT FAMILY"/>
    <property type="match status" value="1"/>
</dbReference>
<feature type="domain" description="AP complex mu/sigma subunit" evidence="11">
    <location>
        <begin position="1"/>
        <end position="141"/>
    </location>
</feature>
<keyword evidence="6" id="KW-0254">Endocytosis</keyword>
<comment type="similarity">
    <text evidence="3 10">Belongs to the adaptor complexes small subunit family.</text>
</comment>
<evidence type="ECO:0000313" key="13">
    <source>
        <dbReference type="Proteomes" id="UP001470230"/>
    </source>
</evidence>
<accession>A0ABR2JYS4</accession>
<dbReference type="EMBL" id="JAPFFF010000008">
    <property type="protein sequence ID" value="KAK8884002.1"/>
    <property type="molecule type" value="Genomic_DNA"/>
</dbReference>
<protein>
    <recommendedName>
        <fullName evidence="10">AP complex subunit sigma</fullName>
    </recommendedName>
</protein>
<evidence type="ECO:0000256" key="8">
    <source>
        <dbReference type="ARBA" id="ARBA00023136"/>
    </source>
</evidence>
<dbReference type="Gene3D" id="3.30.450.60">
    <property type="match status" value="1"/>
</dbReference>
<evidence type="ECO:0000256" key="2">
    <source>
        <dbReference type="ARBA" id="ARBA00004277"/>
    </source>
</evidence>
<keyword evidence="4 10" id="KW-0813">Transport</keyword>
<dbReference type="Proteomes" id="UP001470230">
    <property type="component" value="Unassembled WGS sequence"/>
</dbReference>
<reference evidence="12 13" key="1">
    <citation type="submission" date="2024-04" db="EMBL/GenBank/DDBJ databases">
        <title>Tritrichomonas musculus Genome.</title>
        <authorList>
            <person name="Alves-Ferreira E."/>
            <person name="Grigg M."/>
            <person name="Lorenzi H."/>
            <person name="Galac M."/>
        </authorList>
    </citation>
    <scope>NUCLEOTIDE SEQUENCE [LARGE SCALE GENOMIC DNA]</scope>
    <source>
        <strain evidence="12 13">EAF2021</strain>
    </source>
</reference>
<evidence type="ECO:0000256" key="5">
    <source>
        <dbReference type="ARBA" id="ARBA00022475"/>
    </source>
</evidence>
<evidence type="ECO:0000259" key="11">
    <source>
        <dbReference type="Pfam" id="PF01217"/>
    </source>
</evidence>
<comment type="subcellular location">
    <subcellularLocation>
        <location evidence="1">Cell membrane</location>
    </subcellularLocation>
    <subcellularLocation>
        <location evidence="2">Membrane</location>
        <location evidence="2">Coated pit</location>
        <topology evidence="2">Peripheral membrane protein</topology>
        <orientation evidence="2">Cytoplasmic side</orientation>
    </subcellularLocation>
</comment>
<keyword evidence="5" id="KW-1003">Cell membrane</keyword>
<comment type="caution">
    <text evidence="12">The sequence shown here is derived from an EMBL/GenBank/DDBJ whole genome shotgun (WGS) entry which is preliminary data.</text>
</comment>
<dbReference type="InterPro" id="IPR027156">
    <property type="entry name" value="APS2"/>
</dbReference>
<dbReference type="InterPro" id="IPR022775">
    <property type="entry name" value="AP_mu_sigma_su"/>
</dbReference>
<evidence type="ECO:0000256" key="7">
    <source>
        <dbReference type="ARBA" id="ARBA00022927"/>
    </source>
</evidence>
<name>A0ABR2JYS4_9EUKA</name>
<organism evidence="12 13">
    <name type="scientific">Tritrichomonas musculus</name>
    <dbReference type="NCBI Taxonomy" id="1915356"/>
    <lineage>
        <taxon>Eukaryota</taxon>
        <taxon>Metamonada</taxon>
        <taxon>Parabasalia</taxon>
        <taxon>Tritrichomonadida</taxon>
        <taxon>Tritrichomonadidae</taxon>
        <taxon>Tritrichomonas</taxon>
    </lineage>
</organism>
<evidence type="ECO:0000256" key="1">
    <source>
        <dbReference type="ARBA" id="ARBA00004236"/>
    </source>
</evidence>
<dbReference type="Pfam" id="PF01217">
    <property type="entry name" value="Clat_adaptor_s"/>
    <property type="match status" value="1"/>
</dbReference>
<evidence type="ECO:0000256" key="4">
    <source>
        <dbReference type="ARBA" id="ARBA00022448"/>
    </source>
</evidence>
<evidence type="ECO:0000256" key="9">
    <source>
        <dbReference type="ARBA" id="ARBA00023176"/>
    </source>
</evidence>
<dbReference type="InterPro" id="IPR011012">
    <property type="entry name" value="Longin-like_dom_sf"/>
</dbReference>
<keyword evidence="9" id="KW-0168">Coated pit</keyword>
<evidence type="ECO:0000313" key="12">
    <source>
        <dbReference type="EMBL" id="KAK8884002.1"/>
    </source>
</evidence>
<dbReference type="PIRSF" id="PIRSF015588">
    <property type="entry name" value="AP_complex_sigma"/>
    <property type="match status" value="1"/>
</dbReference>
<keyword evidence="7 10" id="KW-0653">Protein transport</keyword>
<keyword evidence="8 10" id="KW-0472">Membrane</keyword>
<evidence type="ECO:0000256" key="6">
    <source>
        <dbReference type="ARBA" id="ARBA00022583"/>
    </source>
</evidence>
<evidence type="ECO:0000256" key="10">
    <source>
        <dbReference type="PIRNR" id="PIRNR015588"/>
    </source>
</evidence>
<keyword evidence="13" id="KW-1185">Reference proteome</keyword>
<dbReference type="SUPFAM" id="SSF64356">
    <property type="entry name" value="SNARE-like"/>
    <property type="match status" value="1"/>
</dbReference>
<proteinExistence type="inferred from homology"/>
<sequence>MIRFFIVFNRQGSVRLVKWYTPYTEAEKEKLKTDLHRLVCRRTANLTNVLEYKNYKIIYRPYAALFMCMCVDAADNEFAVLETIHLFVEILDTYFGKVRELDLLLGFHKVYALLDEFIVAGELGECNKQVIVSRMKQLDNLD</sequence>
<dbReference type="InterPro" id="IPR016635">
    <property type="entry name" value="AP_complex_ssu"/>
</dbReference>
<dbReference type="CDD" id="cd14833">
    <property type="entry name" value="AP2_sigma"/>
    <property type="match status" value="1"/>
</dbReference>
<evidence type="ECO:0000256" key="3">
    <source>
        <dbReference type="ARBA" id="ARBA00006972"/>
    </source>
</evidence>
<gene>
    <name evidence="12" type="ORF">M9Y10_043105</name>
</gene>